<comment type="catalytic activity">
    <reaction evidence="1">
        <text>Hydrolysis of terminal non-reducing alpha-L-arabinofuranoside residues in alpha-L-arabinosides.</text>
        <dbReference type="EC" id="3.2.1.55"/>
    </reaction>
</comment>
<dbReference type="EMBL" id="BMPF01000003">
    <property type="protein sequence ID" value="GGL38534.1"/>
    <property type="molecule type" value="Genomic_DNA"/>
</dbReference>
<gene>
    <name evidence="9" type="ORF">GCM10009037_22710</name>
</gene>
<keyword evidence="4" id="KW-0378">Hydrolase</keyword>
<dbReference type="SUPFAM" id="SSF51011">
    <property type="entry name" value="Glycosyl hydrolase domain"/>
    <property type="match status" value="1"/>
</dbReference>
<dbReference type="Proteomes" id="UP000628840">
    <property type="component" value="Unassembled WGS sequence"/>
</dbReference>
<organism evidence="9 10">
    <name type="scientific">Halarchaeum grantii</name>
    <dbReference type="NCBI Taxonomy" id="1193105"/>
    <lineage>
        <taxon>Archaea</taxon>
        <taxon>Methanobacteriati</taxon>
        <taxon>Methanobacteriota</taxon>
        <taxon>Stenosarchaea group</taxon>
        <taxon>Halobacteria</taxon>
        <taxon>Halobacteriales</taxon>
        <taxon>Halobacteriaceae</taxon>
    </lineage>
</organism>
<dbReference type="SUPFAM" id="SSF51445">
    <property type="entry name" value="(Trans)glycosidases"/>
    <property type="match status" value="1"/>
</dbReference>
<comment type="caution">
    <text evidence="9">The sequence shown here is derived from an EMBL/GenBank/DDBJ whole genome shotgun (WGS) entry which is preliminary data.</text>
</comment>
<keyword evidence="6" id="KW-0326">Glycosidase</keyword>
<dbReference type="PANTHER" id="PTHR43576:SF2">
    <property type="entry name" value="INTRACELLULAR EXO-ALPHA-L-ARABINOFURANOSIDASE 2"/>
    <property type="match status" value="1"/>
</dbReference>
<dbReference type="InterPro" id="IPR013780">
    <property type="entry name" value="Glyco_hydro_b"/>
</dbReference>
<accession>A0A830FBN0</accession>
<evidence type="ECO:0000256" key="6">
    <source>
        <dbReference type="ARBA" id="ARBA00023295"/>
    </source>
</evidence>
<dbReference type="Gene3D" id="2.60.40.1180">
    <property type="entry name" value="Golgi alpha-mannosidase II"/>
    <property type="match status" value="1"/>
</dbReference>
<evidence type="ECO:0000256" key="5">
    <source>
        <dbReference type="ARBA" id="ARBA00023277"/>
    </source>
</evidence>
<evidence type="ECO:0000313" key="9">
    <source>
        <dbReference type="EMBL" id="GGL38534.1"/>
    </source>
</evidence>
<evidence type="ECO:0000256" key="4">
    <source>
        <dbReference type="ARBA" id="ARBA00022801"/>
    </source>
</evidence>
<dbReference type="Pfam" id="PF22848">
    <property type="entry name" value="ASD1_dom"/>
    <property type="match status" value="1"/>
</dbReference>
<dbReference type="PANTHER" id="PTHR43576">
    <property type="entry name" value="ALPHA-L-ARABINOFURANOSIDASE C-RELATED"/>
    <property type="match status" value="1"/>
</dbReference>
<protein>
    <recommendedName>
        <fullName evidence="3">non-reducing end alpha-L-arabinofuranosidase</fullName>
        <ecNumber evidence="3">3.2.1.55</ecNumber>
    </recommendedName>
</protein>
<dbReference type="GO" id="GO:0046556">
    <property type="term" value="F:alpha-L-arabinofuranosidase activity"/>
    <property type="evidence" value="ECO:0007669"/>
    <property type="project" value="UniProtKB-EC"/>
</dbReference>
<name>A0A830FBN0_9EURY</name>
<reference evidence="9 10" key="1">
    <citation type="journal article" date="2019" name="Int. J. Syst. Evol. Microbiol.">
        <title>The Global Catalogue of Microorganisms (GCM) 10K type strain sequencing project: providing services to taxonomists for standard genome sequencing and annotation.</title>
        <authorList>
            <consortium name="The Broad Institute Genomics Platform"/>
            <consortium name="The Broad Institute Genome Sequencing Center for Infectious Disease"/>
            <person name="Wu L."/>
            <person name="Ma J."/>
        </authorList>
    </citation>
    <scope>NUCLEOTIDE SEQUENCE [LARGE SCALE GENOMIC DNA]</scope>
    <source>
        <strain evidence="9 10">JCM 19585</strain>
    </source>
</reference>
<evidence type="ECO:0000256" key="7">
    <source>
        <dbReference type="SAM" id="MobiDB-lite"/>
    </source>
</evidence>
<dbReference type="InterPro" id="IPR017853">
    <property type="entry name" value="GH"/>
</dbReference>
<dbReference type="GO" id="GO:0046373">
    <property type="term" value="P:L-arabinose metabolic process"/>
    <property type="evidence" value="ECO:0007669"/>
    <property type="project" value="InterPro"/>
</dbReference>
<evidence type="ECO:0000256" key="1">
    <source>
        <dbReference type="ARBA" id="ARBA00001462"/>
    </source>
</evidence>
<dbReference type="GO" id="GO:0000272">
    <property type="term" value="P:polysaccharide catabolic process"/>
    <property type="evidence" value="ECO:0007669"/>
    <property type="project" value="TreeGrafter"/>
</dbReference>
<feature type="domain" description="Alpha-L-arabinofuranosidase C-terminal" evidence="8">
    <location>
        <begin position="508"/>
        <end position="704"/>
    </location>
</feature>
<evidence type="ECO:0000256" key="2">
    <source>
        <dbReference type="ARBA" id="ARBA00007186"/>
    </source>
</evidence>
<evidence type="ECO:0000259" key="8">
    <source>
        <dbReference type="SMART" id="SM00813"/>
    </source>
</evidence>
<feature type="region of interest" description="Disordered" evidence="7">
    <location>
        <begin position="1"/>
        <end position="23"/>
    </location>
</feature>
<keyword evidence="10" id="KW-1185">Reference proteome</keyword>
<evidence type="ECO:0000313" key="10">
    <source>
        <dbReference type="Proteomes" id="UP000628840"/>
    </source>
</evidence>
<comment type="similarity">
    <text evidence="2">Belongs to the glycosyl hydrolase 51 family.</text>
</comment>
<dbReference type="Pfam" id="PF06964">
    <property type="entry name" value="Alpha-L-AF_C"/>
    <property type="match status" value="1"/>
</dbReference>
<sequence length="711" mass="77242">MADLLRHTSGGDGTATVSLDPDRRADHDVSDELFGKFVEHLYSPWRVKNALEAQTLFNPTVGSWKFQHETYDADGGRGAIHDHDEIDERIRTYVETHDLPAADRLEAAYRDGCAFWWFHHGDGVRTSPDVGTAGDRAQRIETDGAHGHAGIAQWCYLPLHRTERFEGDVALRATDETTVRLAVHETDADGALGDPVAETTVRAGTTMATREFDLGVVDYDCADDAVFGFSVTTDADANLVLDHVRCYPDDHVETADPEVVELLRDADLPVLRWPGGNFVSGYHWRDGVGPVEERPTKPNPAWDGIEPNLFGTDEFLRFCEAVGCEPMVCLNAGDGTPGEAARWVEYCNGDPEETEMGALRAANGHPEPYDVTYWEVGNEVYGPWQVTWTTPDGYADRLARFREAMAAVDDDIEVFACGNRLTDWNDPFLAASDDLDWLTDHVLLEAHADASTDPVELYNAHTGVAEQLSEEYAAVRADCEDAGLAGTRLAITELQLFTRFDEGAEGDAMTEDDLPRNSSITEAVFDASIVTACIRDGFVRMVTHSGVGNHGAGIRKTRERTHAEPCYYGQRLGLSLAGGTPVGVDLTCGTFSTAATFGADTAEWFGTLDPVEDAPAVDAVAVDDPDGHDAAVLLVHRDAGRGDVDVELAGGALLDGHGEVAVTTLAAEEMTAENTYEDPERVTPTTETHAVEDGVVSLTLPRYGVVRVTAD</sequence>
<proteinExistence type="inferred from homology"/>
<dbReference type="SMART" id="SM00813">
    <property type="entry name" value="Alpha-L-AF_C"/>
    <property type="match status" value="1"/>
</dbReference>
<dbReference type="InterPro" id="IPR055235">
    <property type="entry name" value="ASD1_cat"/>
</dbReference>
<evidence type="ECO:0000256" key="3">
    <source>
        <dbReference type="ARBA" id="ARBA00012670"/>
    </source>
</evidence>
<dbReference type="RefSeq" id="WP_188883862.1">
    <property type="nucleotide sequence ID" value="NZ_BMPF01000003.1"/>
</dbReference>
<dbReference type="Gene3D" id="3.20.20.80">
    <property type="entry name" value="Glycosidases"/>
    <property type="match status" value="1"/>
</dbReference>
<dbReference type="OrthoDB" id="256115at2157"/>
<dbReference type="InterPro" id="IPR010720">
    <property type="entry name" value="Alpha-L-AF_C"/>
</dbReference>
<dbReference type="AlphaFoldDB" id="A0A830FBN0"/>
<keyword evidence="5" id="KW-0119">Carbohydrate metabolism</keyword>
<dbReference type="EC" id="3.2.1.55" evidence="3"/>